<evidence type="ECO:0000256" key="1">
    <source>
        <dbReference type="ARBA" id="ARBA00022801"/>
    </source>
</evidence>
<dbReference type="SUPFAM" id="SSF53474">
    <property type="entry name" value="alpha/beta-Hydrolases"/>
    <property type="match status" value="1"/>
</dbReference>
<proteinExistence type="predicted"/>
<organism evidence="3 4">
    <name type="scientific">Corallococcus caeni</name>
    <dbReference type="NCBI Taxonomy" id="3082388"/>
    <lineage>
        <taxon>Bacteria</taxon>
        <taxon>Pseudomonadati</taxon>
        <taxon>Myxococcota</taxon>
        <taxon>Myxococcia</taxon>
        <taxon>Myxococcales</taxon>
        <taxon>Cystobacterineae</taxon>
        <taxon>Myxococcaceae</taxon>
        <taxon>Corallococcus</taxon>
    </lineage>
</organism>
<sequence length="263" mass="28170">MTGPRSRTGLKAVGQDHGWDEARESQARRGGGSAARTHLEREVMVPVDDAVLVRGRLAVPAGARGVVVLARGSDSSLQSPRLAQTSRLFQAMGLGTLLMDLLTSEEMEERRTRQLRFNVGLLGMRMAGASRWLQREGPAQGLRVGYFGAHTGAGAALSAAAFRPDQVEAVVSRGGRPDLAGAVLPKVRAPTLLLVGGADTLGLDINRRAYEALRTDKRMDIIPGATHHFQEDSELEQVAELAGEWFLQHLGGPRDAAEENAAP</sequence>
<evidence type="ECO:0000313" key="4">
    <source>
        <dbReference type="Proteomes" id="UP001342631"/>
    </source>
</evidence>
<reference evidence="3 4" key="1">
    <citation type="journal article" date="2024" name="Arch. Microbiol.">
        <title>Corallococcus caeni sp. nov., a novel myxobacterium isolated from activated sludge.</title>
        <authorList>
            <person name="Tomita S."/>
            <person name="Nakai R."/>
            <person name="Kuroda K."/>
            <person name="Kurashita H."/>
            <person name="Hatamoto M."/>
            <person name="Yamaguchi T."/>
            <person name="Narihiro T."/>
        </authorList>
    </citation>
    <scope>NUCLEOTIDE SEQUENCE [LARGE SCALE GENOMIC DNA]</scope>
    <source>
        <strain evidence="3 4">NO1</strain>
    </source>
</reference>
<gene>
    <name evidence="3" type="ORF">ASNO1_12440</name>
</gene>
<dbReference type="InterPro" id="IPR050261">
    <property type="entry name" value="FrsA_esterase"/>
</dbReference>
<name>A0ABQ6QLU6_9BACT</name>
<comment type="caution">
    <text evidence="3">The sequence shown here is derived from an EMBL/GenBank/DDBJ whole genome shotgun (WGS) entry which is preliminary data.</text>
</comment>
<dbReference type="Gene3D" id="3.40.50.1820">
    <property type="entry name" value="alpha/beta hydrolase"/>
    <property type="match status" value="1"/>
</dbReference>
<feature type="region of interest" description="Disordered" evidence="2">
    <location>
        <begin position="1"/>
        <end position="35"/>
    </location>
</feature>
<accession>A0ABQ6QLU6</accession>
<keyword evidence="4" id="KW-1185">Reference proteome</keyword>
<keyword evidence="1 3" id="KW-0378">Hydrolase</keyword>
<dbReference type="RefSeq" id="WP_338275290.1">
    <property type="nucleotide sequence ID" value="NZ_BTTX01000001.1"/>
</dbReference>
<dbReference type="Proteomes" id="UP001342631">
    <property type="component" value="Unassembled WGS sequence"/>
</dbReference>
<evidence type="ECO:0000313" key="3">
    <source>
        <dbReference type="EMBL" id="GMU04992.1"/>
    </source>
</evidence>
<dbReference type="PANTHER" id="PTHR22946">
    <property type="entry name" value="DIENELACTONE HYDROLASE DOMAIN-CONTAINING PROTEIN-RELATED"/>
    <property type="match status" value="1"/>
</dbReference>
<dbReference type="PANTHER" id="PTHR22946:SF9">
    <property type="entry name" value="POLYKETIDE TRANSFERASE AF380"/>
    <property type="match status" value="1"/>
</dbReference>
<dbReference type="EMBL" id="BTTX01000001">
    <property type="protein sequence ID" value="GMU04992.1"/>
    <property type="molecule type" value="Genomic_DNA"/>
</dbReference>
<evidence type="ECO:0000256" key="2">
    <source>
        <dbReference type="SAM" id="MobiDB-lite"/>
    </source>
</evidence>
<dbReference type="InterPro" id="IPR029058">
    <property type="entry name" value="AB_hydrolase_fold"/>
</dbReference>
<protein>
    <submittedName>
        <fullName evidence="3">Dienelactone hydrolase family protein</fullName>
    </submittedName>
</protein>
<feature type="compositionally biased region" description="Basic and acidic residues" evidence="2">
    <location>
        <begin position="17"/>
        <end position="27"/>
    </location>
</feature>
<dbReference type="GO" id="GO:0016787">
    <property type="term" value="F:hydrolase activity"/>
    <property type="evidence" value="ECO:0007669"/>
    <property type="project" value="UniProtKB-KW"/>
</dbReference>